<dbReference type="GO" id="GO:0035438">
    <property type="term" value="F:cyclic-di-GMP binding"/>
    <property type="evidence" value="ECO:0007669"/>
    <property type="project" value="InterPro"/>
</dbReference>
<reference evidence="3 4" key="1">
    <citation type="journal article" date="2013" name="J. Bacteriol.">
        <title>Roles of HynAB and Ech, the only two hydrogenases found in the model sulfate reducer Desulfovibrio gigas.</title>
        <authorList>
            <person name="Morais-Silva F.O."/>
            <person name="Santos C.I."/>
            <person name="Rodrigues R."/>
            <person name="Pereira I.A."/>
            <person name="Rodrigues-Pousada C."/>
        </authorList>
    </citation>
    <scope>NUCLEOTIDE SEQUENCE [LARGE SCALE GENOMIC DNA]</scope>
    <source>
        <strain evidence="4">ATCC 19364 / DSM 1382 / NCIMB 9332 / VKM B-1759</strain>
    </source>
</reference>
<dbReference type="RefSeq" id="WP_021760434.1">
    <property type="nucleotide sequence ID" value="NC_022444.1"/>
</dbReference>
<proteinExistence type="predicted"/>
<feature type="region of interest" description="Disordered" evidence="1">
    <location>
        <begin position="237"/>
        <end position="342"/>
    </location>
</feature>
<protein>
    <recommendedName>
        <fullName evidence="2">PilZ domain-containing protein</fullName>
    </recommendedName>
</protein>
<evidence type="ECO:0000259" key="2">
    <source>
        <dbReference type="Pfam" id="PF07238"/>
    </source>
</evidence>
<dbReference type="KEGG" id="dgg:DGI_1751"/>
<sequence>MLRESECNRLAAEFHTFLQEYACAEECAGLGMPEDAACSNFVHYYKLVLIVLWSQALEFVFPGQAKAVFKKFMMQLQQSLPASQRKKQYPMLLDTLGSISGMLQQDQGVVKLAQQCVLAFASSNSEDPSARVVRLTRQTLEHLQRSIAQLSMLRDQGFTDLSSALAVAFAPSQAAAPPAAAPSQPPPPAPTAAAPPAPAPAPASPRPAPQPEPAARPEDSSTPAAIIVPLAAATPELLDLDPPPQDAPGPGDEDEDAEECSIILGDDDEELTLDPEDQDSPREAIPAPPPESLFEISDPPPPHLSHGRIHTSPPLEGTSAPPVRPAASARAARPGKSLERRGAERVNGEGLSAFINESARQLPLQNLSESGLTVYHEGWTFAIDQTISLDVMTTSKVLLKDVHCKVIRCDATVMACTFVGLDRHTQAMLQAIVKRLVQIRCRGTTPGSRPKSS</sequence>
<feature type="region of interest" description="Disordered" evidence="1">
    <location>
        <begin position="176"/>
        <end position="220"/>
    </location>
</feature>
<dbReference type="PATRIC" id="fig|1121448.10.peg.1734"/>
<dbReference type="EMBL" id="CP006585">
    <property type="protein sequence ID" value="AGW13563.1"/>
    <property type="molecule type" value="Genomic_DNA"/>
</dbReference>
<dbReference type="STRING" id="1121448.DGI_1751"/>
<dbReference type="Pfam" id="PF07238">
    <property type="entry name" value="PilZ"/>
    <property type="match status" value="1"/>
</dbReference>
<dbReference type="Proteomes" id="UP000016587">
    <property type="component" value="Chromosome"/>
</dbReference>
<feature type="compositionally biased region" description="Low complexity" evidence="1">
    <location>
        <begin position="319"/>
        <end position="334"/>
    </location>
</feature>
<keyword evidence="4" id="KW-1185">Reference proteome</keyword>
<feature type="domain" description="PilZ" evidence="2">
    <location>
        <begin position="363"/>
        <end position="434"/>
    </location>
</feature>
<dbReference type="AlphaFoldDB" id="T2GBB8"/>
<dbReference type="HOGENOM" id="CLU_603730_0_0_7"/>
<name>T2GBB8_MEGG1</name>
<organism evidence="3 4">
    <name type="scientific">Megalodesulfovibrio gigas (strain ATCC 19364 / DSM 1382 / NCIMB 9332 / VKM B-1759)</name>
    <name type="common">Desulfovibrio gigas</name>
    <dbReference type="NCBI Taxonomy" id="1121448"/>
    <lineage>
        <taxon>Bacteria</taxon>
        <taxon>Pseudomonadati</taxon>
        <taxon>Thermodesulfobacteriota</taxon>
        <taxon>Desulfovibrionia</taxon>
        <taxon>Desulfovibrionales</taxon>
        <taxon>Desulfovibrionaceae</taxon>
        <taxon>Megalodesulfovibrio</taxon>
    </lineage>
</organism>
<dbReference type="InterPro" id="IPR009875">
    <property type="entry name" value="PilZ_domain"/>
</dbReference>
<accession>T2GBB8</accession>
<dbReference type="Gene3D" id="2.40.10.220">
    <property type="entry name" value="predicted glycosyltransferase like domains"/>
    <property type="match status" value="1"/>
</dbReference>
<feature type="compositionally biased region" description="Pro residues" evidence="1">
    <location>
        <begin position="179"/>
        <end position="214"/>
    </location>
</feature>
<gene>
    <name evidence="3" type="ORF">DGI_1751</name>
</gene>
<reference evidence="4" key="2">
    <citation type="submission" date="2013-07" db="EMBL/GenBank/DDBJ databases">
        <authorList>
            <person name="Morais-Silva F.O."/>
            <person name="Rezende A.M."/>
            <person name="Pimentel C."/>
            <person name="Resende D.M."/>
            <person name="Santos C.I."/>
            <person name="Clemente C."/>
            <person name="de Oliveira L.M."/>
            <person name="da Silva S.M."/>
            <person name="Costa D.A."/>
            <person name="Varela-Raposo A."/>
            <person name="Horacio E.C.A."/>
            <person name="Matos M."/>
            <person name="Flores O."/>
            <person name="Ruiz J.C."/>
            <person name="Rodrigues-Pousada C."/>
        </authorList>
    </citation>
    <scope>NUCLEOTIDE SEQUENCE [LARGE SCALE GENOMIC DNA]</scope>
    <source>
        <strain evidence="4">ATCC 19364 / DSM 1382 / NCIMB 9332 / VKM B-1759</strain>
    </source>
</reference>
<evidence type="ECO:0000256" key="1">
    <source>
        <dbReference type="SAM" id="MobiDB-lite"/>
    </source>
</evidence>
<feature type="compositionally biased region" description="Acidic residues" evidence="1">
    <location>
        <begin position="251"/>
        <end position="278"/>
    </location>
</feature>
<evidence type="ECO:0000313" key="4">
    <source>
        <dbReference type="Proteomes" id="UP000016587"/>
    </source>
</evidence>
<evidence type="ECO:0000313" key="3">
    <source>
        <dbReference type="EMBL" id="AGW13563.1"/>
    </source>
</evidence>